<feature type="domain" description="GAE" evidence="9">
    <location>
        <begin position="468"/>
        <end position="577"/>
    </location>
</feature>
<keyword evidence="3" id="KW-0653">Protein transport</keyword>
<dbReference type="SMART" id="SM00809">
    <property type="entry name" value="Alpha_adaptinC2"/>
    <property type="match status" value="1"/>
</dbReference>
<dbReference type="SUPFAM" id="SSF48464">
    <property type="entry name" value="ENTH/VHS domain"/>
    <property type="match status" value="1"/>
</dbReference>
<evidence type="ECO:0000256" key="7">
    <source>
        <dbReference type="SAM" id="MobiDB-lite"/>
    </source>
</evidence>
<dbReference type="AlphaFoldDB" id="A0A642URK2"/>
<dbReference type="CDD" id="cd14235">
    <property type="entry name" value="GAT_GGA_fungi"/>
    <property type="match status" value="1"/>
</dbReference>
<dbReference type="GO" id="GO:0006896">
    <property type="term" value="P:Golgi to vacuole transport"/>
    <property type="evidence" value="ECO:0007669"/>
    <property type="project" value="UniProtKB-ARBA"/>
</dbReference>
<evidence type="ECO:0000259" key="10">
    <source>
        <dbReference type="PROSITE" id="PS50909"/>
    </source>
</evidence>
<dbReference type="Pfam" id="PF03127">
    <property type="entry name" value="GAT"/>
    <property type="match status" value="1"/>
</dbReference>
<accession>A0A642URK2</accession>
<dbReference type="InterPro" id="IPR008152">
    <property type="entry name" value="Clathrin_a/b/g-adaptin_app_Ig"/>
</dbReference>
<dbReference type="PROSITE" id="PS50179">
    <property type="entry name" value="VHS"/>
    <property type="match status" value="1"/>
</dbReference>
<keyword evidence="12" id="KW-1185">Reference proteome</keyword>
<evidence type="ECO:0000256" key="5">
    <source>
        <dbReference type="ARBA" id="ARBA00053552"/>
    </source>
</evidence>
<evidence type="ECO:0000256" key="3">
    <source>
        <dbReference type="ARBA" id="ARBA00022927"/>
    </source>
</evidence>
<dbReference type="CDD" id="cd16998">
    <property type="entry name" value="VHS_GGA_fungi"/>
    <property type="match status" value="1"/>
</dbReference>
<gene>
    <name evidence="11" type="ORF">TRICI_005606</name>
</gene>
<dbReference type="PROSITE" id="PS50180">
    <property type="entry name" value="GAE"/>
    <property type="match status" value="1"/>
</dbReference>
<comment type="caution">
    <text evidence="11">The sequence shown here is derived from an EMBL/GenBank/DDBJ whole genome shotgun (WGS) entry which is preliminary data.</text>
</comment>
<dbReference type="SUPFAM" id="SSF49348">
    <property type="entry name" value="Clathrin adaptor appendage domain"/>
    <property type="match status" value="1"/>
</dbReference>
<dbReference type="GO" id="GO:0006895">
    <property type="term" value="P:Golgi to endosome transport"/>
    <property type="evidence" value="ECO:0007669"/>
    <property type="project" value="TreeGrafter"/>
</dbReference>
<evidence type="ECO:0008006" key="13">
    <source>
        <dbReference type="Google" id="ProtNLM"/>
    </source>
</evidence>
<dbReference type="GO" id="GO:0043130">
    <property type="term" value="F:ubiquitin binding"/>
    <property type="evidence" value="ECO:0007669"/>
    <property type="project" value="InterPro"/>
</dbReference>
<keyword evidence="2" id="KW-0813">Transport</keyword>
<organism evidence="11 12">
    <name type="scientific">Trichomonascus ciferrii</name>
    <dbReference type="NCBI Taxonomy" id="44093"/>
    <lineage>
        <taxon>Eukaryota</taxon>
        <taxon>Fungi</taxon>
        <taxon>Dikarya</taxon>
        <taxon>Ascomycota</taxon>
        <taxon>Saccharomycotina</taxon>
        <taxon>Dipodascomycetes</taxon>
        <taxon>Dipodascales</taxon>
        <taxon>Trichomonascaceae</taxon>
        <taxon>Trichomonascus</taxon>
        <taxon>Trichomonascus ciferrii complex</taxon>
    </lineage>
</organism>
<dbReference type="FunFam" id="1.25.40.90:FF:000008">
    <property type="entry name" value="VHS domain protein"/>
    <property type="match status" value="1"/>
</dbReference>
<dbReference type="Gene3D" id="2.60.40.1230">
    <property type="match status" value="1"/>
</dbReference>
<dbReference type="InterPro" id="IPR008153">
    <property type="entry name" value="GAE_dom"/>
</dbReference>
<protein>
    <recommendedName>
        <fullName evidence="13">VHS domain-containing protein</fullName>
    </recommendedName>
</protein>
<dbReference type="InterPro" id="IPR052653">
    <property type="entry name" value="ARF-binding"/>
</dbReference>
<comment type="subcellular location">
    <subcellularLocation>
        <location evidence="1">Golgi apparatus</location>
        <location evidence="1">trans-Golgi network</location>
    </subcellularLocation>
</comment>
<dbReference type="InterPro" id="IPR038425">
    <property type="entry name" value="GAT_sf"/>
</dbReference>
<dbReference type="OrthoDB" id="2018246at2759"/>
<dbReference type="Pfam" id="PF02883">
    <property type="entry name" value="Alpha_adaptinC2"/>
    <property type="match status" value="1"/>
</dbReference>
<feature type="compositionally biased region" description="Polar residues" evidence="7">
    <location>
        <begin position="375"/>
        <end position="384"/>
    </location>
</feature>
<dbReference type="InterPro" id="IPR013041">
    <property type="entry name" value="Clathrin_app_Ig-like_sf"/>
</dbReference>
<comment type="function">
    <text evidence="5">May play a role in the regulation of membrane traffic through the trans-Golgi network.</text>
</comment>
<dbReference type="InterPro" id="IPR002014">
    <property type="entry name" value="VHS_dom"/>
</dbReference>
<dbReference type="Gene3D" id="1.20.58.160">
    <property type="match status" value="1"/>
</dbReference>
<evidence type="ECO:0000259" key="8">
    <source>
        <dbReference type="PROSITE" id="PS50179"/>
    </source>
</evidence>
<feature type="coiled-coil region" evidence="6">
    <location>
        <begin position="238"/>
        <end position="265"/>
    </location>
</feature>
<dbReference type="Gene3D" id="1.20.5.170">
    <property type="match status" value="1"/>
</dbReference>
<dbReference type="SUPFAM" id="SSF89009">
    <property type="entry name" value="GAT-like domain"/>
    <property type="match status" value="1"/>
</dbReference>
<dbReference type="GO" id="GO:0005829">
    <property type="term" value="C:cytosol"/>
    <property type="evidence" value="ECO:0007669"/>
    <property type="project" value="GOC"/>
</dbReference>
<evidence type="ECO:0000256" key="6">
    <source>
        <dbReference type="SAM" id="Coils"/>
    </source>
</evidence>
<dbReference type="PANTHER" id="PTHR47180">
    <property type="entry name" value="ADP-RIBOSYLATION FACTOR-BINDING PROTEIN GGA1-RELATED"/>
    <property type="match status" value="1"/>
</dbReference>
<evidence type="ECO:0000313" key="12">
    <source>
        <dbReference type="Proteomes" id="UP000761534"/>
    </source>
</evidence>
<dbReference type="SMART" id="SM00288">
    <property type="entry name" value="VHS"/>
    <property type="match status" value="1"/>
</dbReference>
<dbReference type="InterPro" id="IPR008942">
    <property type="entry name" value="ENTH_VHS"/>
</dbReference>
<dbReference type="GO" id="GO:0005802">
    <property type="term" value="C:trans-Golgi network"/>
    <property type="evidence" value="ECO:0007669"/>
    <property type="project" value="UniProtKB-ARBA"/>
</dbReference>
<reference evidence="11" key="1">
    <citation type="journal article" date="2019" name="G3 (Bethesda)">
        <title>Genome Assemblies of Two Rare Opportunistic Yeast Pathogens: Diutina rugosa (syn. Candida rugosa) and Trichomonascus ciferrii (syn. Candida ciferrii).</title>
        <authorList>
            <person name="Mixao V."/>
            <person name="Saus E."/>
            <person name="Hansen A.P."/>
            <person name="Lass-Florl C."/>
            <person name="Gabaldon T."/>
        </authorList>
    </citation>
    <scope>NUCLEOTIDE SEQUENCE</scope>
    <source>
        <strain evidence="11">CBS 4856</strain>
    </source>
</reference>
<dbReference type="EMBL" id="SWFS01000435">
    <property type="protein sequence ID" value="KAA8904001.1"/>
    <property type="molecule type" value="Genomic_DNA"/>
</dbReference>
<feature type="region of interest" description="Disordered" evidence="7">
    <location>
        <begin position="401"/>
        <end position="448"/>
    </location>
</feature>
<feature type="region of interest" description="Disordered" evidence="7">
    <location>
        <begin position="364"/>
        <end position="385"/>
    </location>
</feature>
<name>A0A642URK2_9ASCO</name>
<dbReference type="PANTHER" id="PTHR47180:SF1">
    <property type="entry name" value="ADP-RIBOSYLATION FACTOR-BINDING PROTEIN GGA1-RELATED"/>
    <property type="match status" value="1"/>
</dbReference>
<feature type="domain" description="VHS" evidence="8">
    <location>
        <begin position="34"/>
        <end position="170"/>
    </location>
</feature>
<sequence length="579" mass="63998">MSYTDRFRVDSNFQQPVAPSRRGGVNLERMIERACNPTLLEPDLALNLEIADLINQKKGSYPREAAVAIVKLINSRTPQTSVLALGLLDICVKNCGYPFHLQISRKEFLNELVRRFPEKPPMAYTRTQTLILEAIEEWRETICKTSRYKEDLGYIRDMHRLLSFKGYSFPEVNTEDAAVLNPTDTLRSAQEIEEEEREAQSAKLQELIRRATPADLQEANRLMGIMSGYKKESKNDYHARVAKDLDKLRRKAELLEEMINNNDNTIPEDNVFSEIADSLKNAHPKILKMAQEEQDSDHEAAIRLSSFGEYINGLTNKFDLLKAGNVEAANQIAITRPQGSENPPQKTSASNQQLIESLIDIDDDNGQQQQQQQQETPSSSSTTAKEPENLIDALDGLSFGNIALGSGSGSPQPPASQQPQSSNTNSLLDFSSPQSAPSPQPASTSTEDDWTFASAVPATSSPAPATATSATLDILNNPSGLKITFEFTKQGNGIQIKSVFSNNSPTSTISQLNFQLAVPKSYTLHMDPQSGTTIQAFAAPVTQQIKITPAPSKLRWKVSYMINGVVQNQDGQTDNLPQL</sequence>
<dbReference type="GO" id="GO:0035091">
    <property type="term" value="F:phosphatidylinositol binding"/>
    <property type="evidence" value="ECO:0007669"/>
    <property type="project" value="InterPro"/>
</dbReference>
<dbReference type="Gene3D" id="1.25.40.90">
    <property type="match status" value="1"/>
</dbReference>
<evidence type="ECO:0000313" key="11">
    <source>
        <dbReference type="EMBL" id="KAA8904001.1"/>
    </source>
</evidence>
<evidence type="ECO:0000259" key="9">
    <source>
        <dbReference type="PROSITE" id="PS50180"/>
    </source>
</evidence>
<feature type="compositionally biased region" description="Low complexity" evidence="7">
    <location>
        <begin position="431"/>
        <end position="445"/>
    </location>
</feature>
<evidence type="ECO:0000256" key="4">
    <source>
        <dbReference type="ARBA" id="ARBA00023034"/>
    </source>
</evidence>
<dbReference type="PROSITE" id="PS50909">
    <property type="entry name" value="GAT"/>
    <property type="match status" value="1"/>
</dbReference>
<evidence type="ECO:0000256" key="2">
    <source>
        <dbReference type="ARBA" id="ARBA00022448"/>
    </source>
</evidence>
<dbReference type="GO" id="GO:0043328">
    <property type="term" value="P:protein transport to vacuole involved in ubiquitin-dependent protein catabolic process via the multivesicular body sorting pathway"/>
    <property type="evidence" value="ECO:0007669"/>
    <property type="project" value="TreeGrafter"/>
</dbReference>
<dbReference type="FunFam" id="1.20.5.170:FF:000024">
    <property type="entry name" value="VHS domain-containing protein"/>
    <property type="match status" value="1"/>
</dbReference>
<dbReference type="InterPro" id="IPR004152">
    <property type="entry name" value="GAT_dom"/>
</dbReference>
<feature type="domain" description="GAT" evidence="10">
    <location>
        <begin position="197"/>
        <end position="323"/>
    </location>
</feature>
<dbReference type="Proteomes" id="UP000761534">
    <property type="component" value="Unassembled WGS sequence"/>
</dbReference>
<keyword evidence="6" id="KW-0175">Coiled coil</keyword>
<dbReference type="VEuPathDB" id="FungiDB:TRICI_005606"/>
<dbReference type="Pfam" id="PF00790">
    <property type="entry name" value="VHS"/>
    <property type="match status" value="1"/>
</dbReference>
<evidence type="ECO:0000256" key="1">
    <source>
        <dbReference type="ARBA" id="ARBA00004601"/>
    </source>
</evidence>
<keyword evidence="4" id="KW-0333">Golgi apparatus</keyword>
<proteinExistence type="predicted"/>